<comment type="caution">
    <text evidence="2">The sequence shown here is derived from an EMBL/GenBank/DDBJ whole genome shotgun (WGS) entry which is preliminary data.</text>
</comment>
<organism evidence="2 3">
    <name type="scientific">Marimonas arenosa</name>
    <dbReference type="NCBI Taxonomy" id="1795305"/>
    <lineage>
        <taxon>Bacteria</taxon>
        <taxon>Pseudomonadati</taxon>
        <taxon>Pseudomonadota</taxon>
        <taxon>Alphaproteobacteria</taxon>
        <taxon>Rhodobacterales</taxon>
        <taxon>Paracoccaceae</taxon>
        <taxon>Marimonas</taxon>
    </lineage>
</organism>
<reference evidence="2" key="1">
    <citation type="submission" date="2022-07" db="EMBL/GenBank/DDBJ databases">
        <authorList>
            <person name="Otstavnykh N."/>
            <person name="Isaeva M."/>
            <person name="Bystritskaya E."/>
        </authorList>
    </citation>
    <scope>NUCLEOTIDE SEQUENCE</scope>
    <source>
        <strain evidence="2">KCTC 52189</strain>
    </source>
</reference>
<keyword evidence="3" id="KW-1185">Reference proteome</keyword>
<dbReference type="AlphaFoldDB" id="A0AAE3WH48"/>
<gene>
    <name evidence="2" type="ORF">NO357_17560</name>
</gene>
<evidence type="ECO:0000256" key="1">
    <source>
        <dbReference type="SAM" id="SignalP"/>
    </source>
</evidence>
<dbReference type="Proteomes" id="UP001226762">
    <property type="component" value="Unassembled WGS sequence"/>
</dbReference>
<protein>
    <submittedName>
        <fullName evidence="2">Uncharacterized protein</fullName>
    </submittedName>
</protein>
<proteinExistence type="predicted"/>
<accession>A0AAE3WH48</accession>
<reference evidence="2" key="2">
    <citation type="submission" date="2023-02" db="EMBL/GenBank/DDBJ databases">
        <title>'Rhodoalgimonas zhirmunskyi' gen. nov., isolated from a red alga.</title>
        <authorList>
            <person name="Nedashkovskaya O.I."/>
            <person name="Otstavnykh N.Y."/>
            <person name="Bystritskaya E.P."/>
            <person name="Balabanova L.A."/>
            <person name="Isaeva M.P."/>
        </authorList>
    </citation>
    <scope>NUCLEOTIDE SEQUENCE</scope>
    <source>
        <strain evidence="2">KCTC 52189</strain>
    </source>
</reference>
<name>A0AAE3WH48_9RHOB</name>
<keyword evidence="1" id="KW-0732">Signal</keyword>
<sequence length="191" mass="20241">MRAVALALLLAAKPGWAFETDYAAVFAAHEADVLVVSPTKRRLELPGPVIIHELRQGDGSLAFYGEDQSGLGAAGCSLRLLVDMVVLAGLCDGLINEADFLLLQSDLAEVAGFVGRNAVPPVPQAELRDRLVARLARRLAEIGEATTVCAGGVHGTQDMAEQLRALLRPAGQAAIKRVISQPRLPVENDCN</sequence>
<dbReference type="RefSeq" id="WP_306737013.1">
    <property type="nucleotide sequence ID" value="NZ_JANHAX010000006.1"/>
</dbReference>
<evidence type="ECO:0000313" key="2">
    <source>
        <dbReference type="EMBL" id="MDQ2091712.1"/>
    </source>
</evidence>
<evidence type="ECO:0000313" key="3">
    <source>
        <dbReference type="Proteomes" id="UP001226762"/>
    </source>
</evidence>
<dbReference type="EMBL" id="JANHAX010000006">
    <property type="protein sequence ID" value="MDQ2091712.1"/>
    <property type="molecule type" value="Genomic_DNA"/>
</dbReference>
<feature type="signal peptide" evidence="1">
    <location>
        <begin position="1"/>
        <end position="17"/>
    </location>
</feature>
<feature type="chain" id="PRO_5041940177" evidence="1">
    <location>
        <begin position="18"/>
        <end position="191"/>
    </location>
</feature>